<reference evidence="1 2" key="1">
    <citation type="submission" date="2024-01" db="EMBL/GenBank/DDBJ databases">
        <title>The complete chloroplast genome sequence of Lithospermum erythrorhizon: insights into the phylogenetic relationship among Boraginaceae species and the maternal lineages of purple gromwells.</title>
        <authorList>
            <person name="Okada T."/>
            <person name="Watanabe K."/>
        </authorList>
    </citation>
    <scope>NUCLEOTIDE SEQUENCE [LARGE SCALE GENOMIC DNA]</scope>
</reference>
<dbReference type="AlphaFoldDB" id="A0AAV3QT74"/>
<evidence type="ECO:0000313" key="1">
    <source>
        <dbReference type="EMBL" id="GAA0165828.1"/>
    </source>
</evidence>
<gene>
    <name evidence="1" type="ORF">LIER_40069</name>
</gene>
<comment type="caution">
    <text evidence="1">The sequence shown here is derived from an EMBL/GenBank/DDBJ whole genome shotgun (WGS) entry which is preliminary data.</text>
</comment>
<protein>
    <submittedName>
        <fullName evidence="1">Uncharacterized protein</fullName>
    </submittedName>
</protein>
<sequence>MEAKFYNQHKGRRRLEEIEVAVLMATILLKFGSNVTKLLSHRHTFPQFEQPRSINELPRIKNAIAPPHFNYHHFTLWTGEAISSMLV</sequence>
<dbReference type="Proteomes" id="UP001454036">
    <property type="component" value="Unassembled WGS sequence"/>
</dbReference>
<name>A0AAV3QT74_LITER</name>
<keyword evidence="2" id="KW-1185">Reference proteome</keyword>
<evidence type="ECO:0000313" key="2">
    <source>
        <dbReference type="Proteomes" id="UP001454036"/>
    </source>
</evidence>
<dbReference type="EMBL" id="BAABME010022446">
    <property type="protein sequence ID" value="GAA0165828.1"/>
    <property type="molecule type" value="Genomic_DNA"/>
</dbReference>
<proteinExistence type="predicted"/>
<accession>A0AAV3QT74</accession>
<organism evidence="1 2">
    <name type="scientific">Lithospermum erythrorhizon</name>
    <name type="common">Purple gromwell</name>
    <name type="synonym">Lithospermum officinale var. erythrorhizon</name>
    <dbReference type="NCBI Taxonomy" id="34254"/>
    <lineage>
        <taxon>Eukaryota</taxon>
        <taxon>Viridiplantae</taxon>
        <taxon>Streptophyta</taxon>
        <taxon>Embryophyta</taxon>
        <taxon>Tracheophyta</taxon>
        <taxon>Spermatophyta</taxon>
        <taxon>Magnoliopsida</taxon>
        <taxon>eudicotyledons</taxon>
        <taxon>Gunneridae</taxon>
        <taxon>Pentapetalae</taxon>
        <taxon>asterids</taxon>
        <taxon>lamiids</taxon>
        <taxon>Boraginales</taxon>
        <taxon>Boraginaceae</taxon>
        <taxon>Boraginoideae</taxon>
        <taxon>Lithospermeae</taxon>
        <taxon>Lithospermum</taxon>
    </lineage>
</organism>